<proteinExistence type="predicted"/>
<keyword evidence="1" id="KW-0472">Membrane</keyword>
<dbReference type="EMBL" id="NQNY01000004">
    <property type="protein sequence ID" value="PAK21457.1"/>
    <property type="molecule type" value="Genomic_DNA"/>
</dbReference>
<evidence type="ECO:0000256" key="1">
    <source>
        <dbReference type="SAM" id="Phobius"/>
    </source>
</evidence>
<protein>
    <submittedName>
        <fullName evidence="2">Uncharacterized protein</fullName>
    </submittedName>
</protein>
<sequence>MKKDFLSAPPQDDKYLFYKMSDQYHLLSFADTKFTKLIYIPLIGTILFLSLFKRIVVVNLVDRGLRYKYARGMSLRLLIHWILFIPITIAITLLLFIWPVTRFEMLFEWKLLYISIPFLVAIVSSPFLVLYVVKNIAKILEVDKNIKFASDFKPYRNSQILNNENYFKILAKSINKKQTMYFLSESLESKNENEVSVNYTYSKVDDVIEVTPYIGGPLNPLSYVKYKTSGNQQLEKSLNKSFPLSNLFNYFNFLSNLNQKAINDQMINLSKKIVKLVTINWIIDVLISLGLFIFLSSIYTSFSYLPSITNTTENISLVSTGVLYEVKNIILHYVYCLIFVISFAGLSIVRNWYVKTLAVKWCQQEYLRNFKK</sequence>
<feature type="transmembrane region" description="Helical" evidence="1">
    <location>
        <begin position="329"/>
        <end position="349"/>
    </location>
</feature>
<dbReference type="OrthoDB" id="9908366at2"/>
<keyword evidence="1" id="KW-1133">Transmembrane helix</keyword>
<name>A0A269TJ92_9BACT</name>
<evidence type="ECO:0000313" key="2">
    <source>
        <dbReference type="EMBL" id="PAK21457.1"/>
    </source>
</evidence>
<gene>
    <name evidence="2" type="ORF">CJJ23_01540</name>
</gene>
<comment type="caution">
    <text evidence="2">The sequence shown here is derived from an EMBL/GenBank/DDBJ whole genome shotgun (WGS) entry which is preliminary data.</text>
</comment>
<reference evidence="3" key="1">
    <citation type="submission" date="2017-08" db="EMBL/GenBank/DDBJ databases">
        <authorList>
            <person name="Alvarez-Ponce D."/>
            <person name="Weitzman C.L."/>
            <person name="Tillett R.L."/>
            <person name="Sandmeier F.C."/>
            <person name="Tracy C.R."/>
        </authorList>
    </citation>
    <scope>NUCLEOTIDE SEQUENCE [LARGE SCALE GENOMIC DNA]</scope>
    <source>
        <strain evidence="3">723</strain>
    </source>
</reference>
<accession>A0A269TJ92</accession>
<dbReference type="RefSeq" id="WP_095334627.1">
    <property type="nucleotide sequence ID" value="NZ_NQNY01000004.1"/>
</dbReference>
<organism evidence="2 3">
    <name type="scientific">Mycoplasmopsis agassizii</name>
    <dbReference type="NCBI Taxonomy" id="33922"/>
    <lineage>
        <taxon>Bacteria</taxon>
        <taxon>Bacillati</taxon>
        <taxon>Mycoplasmatota</taxon>
        <taxon>Mycoplasmoidales</taxon>
        <taxon>Metamycoplasmataceae</taxon>
        <taxon>Mycoplasmopsis</taxon>
    </lineage>
</organism>
<feature type="transmembrane region" description="Helical" evidence="1">
    <location>
        <begin position="77"/>
        <end position="99"/>
    </location>
</feature>
<dbReference type="Proteomes" id="UP000216943">
    <property type="component" value="Unassembled WGS sequence"/>
</dbReference>
<feature type="transmembrane region" description="Helical" evidence="1">
    <location>
        <begin position="111"/>
        <end position="133"/>
    </location>
</feature>
<dbReference type="AlphaFoldDB" id="A0A269TJ92"/>
<feature type="transmembrane region" description="Helical" evidence="1">
    <location>
        <begin position="276"/>
        <end position="299"/>
    </location>
</feature>
<keyword evidence="1" id="KW-0812">Transmembrane</keyword>
<evidence type="ECO:0000313" key="3">
    <source>
        <dbReference type="Proteomes" id="UP000216943"/>
    </source>
</evidence>
<feature type="transmembrane region" description="Helical" evidence="1">
    <location>
        <begin position="37"/>
        <end position="56"/>
    </location>
</feature>